<gene>
    <name evidence="1" type="ORF">VFPBJ_02859</name>
    <name evidence="2" type="ORF">VFPFJ_05041</name>
</gene>
<comment type="caution">
    <text evidence="1">The sequence shown here is derived from an EMBL/GenBank/DDBJ whole genome shotgun (WGS) entry which is preliminary data.</text>
</comment>
<dbReference type="AlphaFoldDB" id="A0A179H3L3"/>
<dbReference type="Proteomes" id="UP000078340">
    <property type="component" value="Unassembled WGS sequence"/>
</dbReference>
<protein>
    <submittedName>
        <fullName evidence="1">Uncharacterized protein</fullName>
    </submittedName>
</protein>
<proteinExistence type="predicted"/>
<name>A0A179H3L3_PURLI</name>
<dbReference type="EMBL" id="LSBI01000004">
    <property type="protein sequence ID" value="OAQ90882.1"/>
    <property type="molecule type" value="Genomic_DNA"/>
</dbReference>
<organism evidence="1 3">
    <name type="scientific">Purpureocillium lilacinum</name>
    <name type="common">Paecilomyces lilacinus</name>
    <dbReference type="NCBI Taxonomy" id="33203"/>
    <lineage>
        <taxon>Eukaryota</taxon>
        <taxon>Fungi</taxon>
        <taxon>Dikarya</taxon>
        <taxon>Ascomycota</taxon>
        <taxon>Pezizomycotina</taxon>
        <taxon>Sordariomycetes</taxon>
        <taxon>Hypocreomycetidae</taxon>
        <taxon>Hypocreales</taxon>
        <taxon>Ophiocordycipitaceae</taxon>
        <taxon>Purpureocillium</taxon>
    </lineage>
</organism>
<evidence type="ECO:0000313" key="3">
    <source>
        <dbReference type="Proteomes" id="UP000078240"/>
    </source>
</evidence>
<sequence length="75" mass="8025">MTPAASLALCSDCGKAPHGTVGWSIAHFLPLGFDRAAVLNFGSHRSQRIRQGRRQRGVVSGISAYAPAVDENFSR</sequence>
<evidence type="ECO:0000313" key="2">
    <source>
        <dbReference type="EMBL" id="OAQ90882.1"/>
    </source>
</evidence>
<evidence type="ECO:0000313" key="1">
    <source>
        <dbReference type="EMBL" id="OAQ84091.1"/>
    </source>
</evidence>
<accession>A0A179H3L3</accession>
<dbReference type="Proteomes" id="UP000078240">
    <property type="component" value="Unassembled WGS sequence"/>
</dbReference>
<dbReference type="EMBL" id="LSBH01000002">
    <property type="protein sequence ID" value="OAQ84091.1"/>
    <property type="molecule type" value="Genomic_DNA"/>
</dbReference>
<reference evidence="1 3" key="1">
    <citation type="submission" date="2016-01" db="EMBL/GenBank/DDBJ databases">
        <title>Biosynthesis of antibiotic leucinostatins and their inhibition on Phytophthora in bio-control Purpureocillium lilacinum.</title>
        <authorList>
            <person name="Wang G."/>
            <person name="Liu Z."/>
            <person name="Lin R."/>
            <person name="Li E."/>
            <person name="Mao Z."/>
            <person name="Ling J."/>
            <person name="Yin W."/>
            <person name="Xie B."/>
        </authorList>
    </citation>
    <scope>NUCLEOTIDE SEQUENCE [LARGE SCALE GENOMIC DNA]</scope>
    <source>
        <strain evidence="1">PLBJ-1</strain>
        <strain evidence="2">PLFJ-1</strain>
    </source>
</reference>